<keyword evidence="1" id="KW-0472">Membrane</keyword>
<evidence type="ECO:0000313" key="2">
    <source>
        <dbReference type="EMBL" id="MBH5329678.1"/>
    </source>
</evidence>
<feature type="transmembrane region" description="Helical" evidence="1">
    <location>
        <begin position="38"/>
        <end position="61"/>
    </location>
</feature>
<sequence>MTFLLAGIAYAAQSVEQRGNFGIGDIFLTGFWKNSKTLLGVGLFSLALTFLYGIAIFILLGNDGLDGLEAFAYSRQNDMPAGMNALNIGFFVVYLALTFLVPTLIILQNEKLFRAVGLSCKGFLRNIVGAILCALYVGLAFCGTIFSTVFLIGLLSSLSASSGMGWLVVLLVILIMLAFLPILFLLPYAVPRLVFRRRITSAPAAKGYLKNQTRFRLIEADIFAS</sequence>
<evidence type="ECO:0000256" key="1">
    <source>
        <dbReference type="SAM" id="Phobius"/>
    </source>
</evidence>
<gene>
    <name evidence="2" type="ORF">H9Q10_08360</name>
</gene>
<proteinExistence type="predicted"/>
<keyword evidence="3" id="KW-1185">Reference proteome</keyword>
<dbReference type="EMBL" id="JACSGR010000006">
    <property type="protein sequence ID" value="MBH5329678.1"/>
    <property type="molecule type" value="Genomic_DNA"/>
</dbReference>
<feature type="transmembrane region" description="Helical" evidence="1">
    <location>
        <begin position="164"/>
        <end position="190"/>
    </location>
</feature>
<feature type="transmembrane region" description="Helical" evidence="1">
    <location>
        <begin position="127"/>
        <end position="152"/>
    </location>
</feature>
<evidence type="ECO:0000313" key="3">
    <source>
        <dbReference type="Proteomes" id="UP000768471"/>
    </source>
</evidence>
<accession>A0ABS0NBH5</accession>
<keyword evidence="1" id="KW-0812">Transmembrane</keyword>
<feature type="transmembrane region" description="Helical" evidence="1">
    <location>
        <begin position="81"/>
        <end position="107"/>
    </location>
</feature>
<organism evidence="2 3">
    <name type="scientific">Eikenella glucosivorans</name>
    <dbReference type="NCBI Taxonomy" id="2766967"/>
    <lineage>
        <taxon>Bacteria</taxon>
        <taxon>Pseudomonadati</taxon>
        <taxon>Pseudomonadota</taxon>
        <taxon>Betaproteobacteria</taxon>
        <taxon>Neisseriales</taxon>
        <taxon>Neisseriaceae</taxon>
        <taxon>Eikenella</taxon>
    </lineage>
</organism>
<name>A0ABS0NBH5_9NEIS</name>
<comment type="caution">
    <text evidence="2">The sequence shown here is derived from an EMBL/GenBank/DDBJ whole genome shotgun (WGS) entry which is preliminary data.</text>
</comment>
<protein>
    <submittedName>
        <fullName evidence="2">Uncharacterized protein</fullName>
    </submittedName>
</protein>
<keyword evidence="1" id="KW-1133">Transmembrane helix</keyword>
<reference evidence="2 3" key="1">
    <citation type="submission" date="2020-09" db="EMBL/GenBank/DDBJ databases">
        <title>Eikenella S3660 sp. nov., isolated from a throat swab.</title>
        <authorList>
            <person name="Buhl M."/>
        </authorList>
    </citation>
    <scope>NUCLEOTIDE SEQUENCE [LARGE SCALE GENOMIC DNA]</scope>
    <source>
        <strain evidence="2 3">S3360</strain>
    </source>
</reference>
<dbReference type="Proteomes" id="UP000768471">
    <property type="component" value="Unassembled WGS sequence"/>
</dbReference>